<dbReference type="AlphaFoldDB" id="A0A3M9MZE2"/>
<organism evidence="2 3">
    <name type="scientific">Rufibacter immobilis</name>
    <dbReference type="NCBI Taxonomy" id="1348778"/>
    <lineage>
        <taxon>Bacteria</taxon>
        <taxon>Pseudomonadati</taxon>
        <taxon>Bacteroidota</taxon>
        <taxon>Cytophagia</taxon>
        <taxon>Cytophagales</taxon>
        <taxon>Hymenobacteraceae</taxon>
        <taxon>Rufibacter</taxon>
    </lineage>
</organism>
<gene>
    <name evidence="2" type="ORF">EFA69_12280</name>
</gene>
<sequence>MYRSGAYLLNFLKKNPGLCVKQEEPFPLHSMKKETPLSLARLVQKSGALVAAVSLLLLGACESKTAPDQPAEERDRHTDITEDADPDSTVESPATTGYVAPAGSPLVS</sequence>
<comment type="caution">
    <text evidence="2">The sequence shown here is derived from an EMBL/GenBank/DDBJ whole genome shotgun (WGS) entry which is preliminary data.</text>
</comment>
<name>A0A3M9MZE2_9BACT</name>
<dbReference type="Proteomes" id="UP000271010">
    <property type="component" value="Unassembled WGS sequence"/>
</dbReference>
<accession>A0A3M9MZE2</accession>
<proteinExistence type="predicted"/>
<feature type="region of interest" description="Disordered" evidence="1">
    <location>
        <begin position="64"/>
        <end position="108"/>
    </location>
</feature>
<feature type="compositionally biased region" description="Basic and acidic residues" evidence="1">
    <location>
        <begin position="71"/>
        <end position="80"/>
    </location>
</feature>
<reference evidence="2 3" key="1">
    <citation type="submission" date="2018-11" db="EMBL/GenBank/DDBJ databases">
        <title>Rufibacter latericius sp. nov., isolated from water in Baiyang Lake.</title>
        <authorList>
            <person name="Yang Y."/>
        </authorList>
    </citation>
    <scope>NUCLEOTIDE SEQUENCE [LARGE SCALE GENOMIC DNA]</scope>
    <source>
        <strain evidence="2 3">MCC P1</strain>
    </source>
</reference>
<evidence type="ECO:0000256" key="1">
    <source>
        <dbReference type="SAM" id="MobiDB-lite"/>
    </source>
</evidence>
<evidence type="ECO:0000313" key="2">
    <source>
        <dbReference type="EMBL" id="RNI30263.1"/>
    </source>
</evidence>
<protein>
    <submittedName>
        <fullName evidence="2">Uncharacterized protein</fullName>
    </submittedName>
</protein>
<keyword evidence="3" id="KW-1185">Reference proteome</keyword>
<evidence type="ECO:0000313" key="3">
    <source>
        <dbReference type="Proteomes" id="UP000271010"/>
    </source>
</evidence>
<dbReference type="EMBL" id="RJJE01000009">
    <property type="protein sequence ID" value="RNI30263.1"/>
    <property type="molecule type" value="Genomic_DNA"/>
</dbReference>